<gene>
    <name evidence="1" type="ORF">Tci_927845</name>
</gene>
<sequence length="90" mass="9479">LGAFGKRRFAVNAISGTVQVNHGQRIVVDDGGGDAAVGAADHDVFKVAAGDLADRDLNVFNAFRDRVVERCQVERDAAGAGRNLHADDFG</sequence>
<reference evidence="1" key="1">
    <citation type="journal article" date="2019" name="Sci. Rep.">
        <title>Draft genome of Tanacetum cinerariifolium, the natural source of mosquito coil.</title>
        <authorList>
            <person name="Yamashiro T."/>
            <person name="Shiraishi A."/>
            <person name="Satake H."/>
            <person name="Nakayama K."/>
        </authorList>
    </citation>
    <scope>NUCLEOTIDE SEQUENCE</scope>
</reference>
<dbReference type="AlphaFoldDB" id="A0A699XDE6"/>
<accession>A0A699XDE6</accession>
<protein>
    <submittedName>
        <fullName evidence="1">Uncharacterized protein</fullName>
    </submittedName>
</protein>
<proteinExistence type="predicted"/>
<feature type="non-terminal residue" evidence="1">
    <location>
        <position position="90"/>
    </location>
</feature>
<organism evidence="1">
    <name type="scientific">Tanacetum cinerariifolium</name>
    <name type="common">Dalmatian daisy</name>
    <name type="synonym">Chrysanthemum cinerariifolium</name>
    <dbReference type="NCBI Taxonomy" id="118510"/>
    <lineage>
        <taxon>Eukaryota</taxon>
        <taxon>Viridiplantae</taxon>
        <taxon>Streptophyta</taxon>
        <taxon>Embryophyta</taxon>
        <taxon>Tracheophyta</taxon>
        <taxon>Spermatophyta</taxon>
        <taxon>Magnoliopsida</taxon>
        <taxon>eudicotyledons</taxon>
        <taxon>Gunneridae</taxon>
        <taxon>Pentapetalae</taxon>
        <taxon>asterids</taxon>
        <taxon>campanulids</taxon>
        <taxon>Asterales</taxon>
        <taxon>Asteraceae</taxon>
        <taxon>Asteroideae</taxon>
        <taxon>Anthemideae</taxon>
        <taxon>Anthemidinae</taxon>
        <taxon>Tanacetum</taxon>
    </lineage>
</organism>
<feature type="non-terminal residue" evidence="1">
    <location>
        <position position="1"/>
    </location>
</feature>
<comment type="caution">
    <text evidence="1">The sequence shown here is derived from an EMBL/GenBank/DDBJ whole genome shotgun (WGS) entry which is preliminary data.</text>
</comment>
<name>A0A699XDE6_TANCI</name>
<dbReference type="EMBL" id="BKCJ011822879">
    <property type="protein sequence ID" value="GFD55876.1"/>
    <property type="molecule type" value="Genomic_DNA"/>
</dbReference>
<evidence type="ECO:0000313" key="1">
    <source>
        <dbReference type="EMBL" id="GFD55876.1"/>
    </source>
</evidence>